<dbReference type="SMART" id="SM00454">
    <property type="entry name" value="SAM"/>
    <property type="match status" value="2"/>
</dbReference>
<dbReference type="InterPro" id="IPR011115">
    <property type="entry name" value="SecA_DEAD"/>
</dbReference>
<sequence>MDLPEVDVQEVVTEAGQVECDLRTVLQQLNLGGYVKVFEEALLEDDLVFPIDECLQDFSLQSLEVDYGISIGLHRKRILLAIQQLAGTAEASSRREKPLLLTESPLAEYQSLIDPLVLEGYPLEDLTPEDLLDLGVPQVHHAALQRRILHWVSNGNGGERVRDVLERLALLEQYESEDSVLLALLDEEVCDDNKATLASAVDQIDFPPSQAFHRVRIKYAIEGETCPCDLKVSEVLKKEDIPAFDFTAKYMHLFRDQRVEEEGILFKLTADDLRVLGIKVKMHRSKIQKRILKLREGRLDPAREALQSKCDTDDKAESVQHNSVTVQTGSMPNLSFGESVGAQPKSAVGQSPENSPSRKLAVGGKSGSNSHRRSEDALPPSVSAREQSIATSYLRRTSREKGLLSTASRGHFKRKSSFDFIKATELTEVSKERVESVGAVAAIDALRGHFRQKMYSFEHATRQAQAHFLVESEVDSFIRIVEDELHEVQLMNEANAEEALRKLKQWRSKMGAAHEDCEVEVTDRNGRARARKDMSELAISADTLRRVLQPVDFGELVRIIESSKETEEDLRGKDVILLIGLTGAGKTTTILYLSGVRMEKVKAQIGGKCLAPKDEIPPNLVRFATSASNESCTKHVQAITVSSSMTPSEIVICDTPGFNDSGGAVADLANGHATINAIRCCKSVRPVFLFSRLDLNNRIAERLGKIAGTIDEIVGGRIADFIESFSYLFTRGWEDFDLDDMEGLSRTLLDAQRTALSAGELTNEASIMLEDIRSRLEKGQKMILRPELSSPSPSDIIDAICKTPAIEDPEQVFQHFAAESKAFVKDQCAVEFKKIKIAMEDGASVHRVRGVLPQLKLLLRVGEVLDLRAVMEGFQTAMEYVLRQLKAKEDALRSDLLKIRSFRYHGDPCLVEADVFAARRLAEYLLTFRGIQNLQGSNDEPRVEREDIAFNVEQSVLETHKSLQDTVCLGEQHLGAIHRDMNMSEEMLSKSLSIKCCEVIDACIWSLVCLAAFRTEFETILESCGSTETMLNTVNAATDIFKAAERSFDHFLGKKASVYMKHFADEMFQYISSALQYDMTKVSGTNPLPQQSVYKSLMLKARDSIKGGYKEALGLLRKACAPLDPRTRVIDLEDAVKTVTQVGAEVGKALSWLEQLHLCRFEEHLQRGGESEDEADEEFSILVGRTLLRRELRQTLTSLLGQVVSHCSDPTPNFQAIAWIEQISRAIVDCLPIGFGDNATEEDDEELPSAAALRGIDEDIQRVITDLVDGYCAKLNEAFRHLGLVRDHYLAEHVYVRLEKFAHLLSAIVNAEAEFCESSRQRFPYADERLSDLASTFRDTHEALLLDVQVFLAEDTTTASALRSIVFCQAHLRRLVHLTLSNLCGRDLLDSVCATIERLDARLIEEIQSFRSVVESWTSAESPTDSVKDAELSASLETLLAVEEICLQASLWGSSVQEAGTSIQEAISIYGNALQRLTTTVYGSLRGDLEKLVDEIDAAIDDIHGFVVQGGSQDCAQDFKVAVDRIKEHLLRLVERKKYFSRLGDTGQLSGEPTSQIEQAMSIEDAMELLDLPFNQEYTSKKLQQALNDKLLSLEDSGASDADEALRVRTAWTILSCAISPTASPQHDSVLRALAEKYYVTCAEDTLDLFCIAEKEARLRKIHRRLSRLKDELSEEMDDQHLQQLEALTLVSNRLRVLDSFLPDMSFGDLCAACGGLMSEKRATLEGQLKANWNTRNYVELQVALQKDPEISMRFAKSVRSEIFSVLEEIEVSWAALEISLQNPAKFVSSGKDVIQCLRSLVGLETAFQSRVSTEFEERVSSLREKYDALLVSALQVFEGEFRDDLNGTLLAEADRKLTDVAEMRLELRSMAGILDVAAALEETHARMVELLRKHLAALQTFPKTITSAEFLRRNPRNLLQDLKLAQKQSNDQSLRDDYDAAHAHLSKSITEKVVNWLSDRNAEGSNIGKTDLDLLKEFATRGPSLFPDDVWAKLKSTVDDCLEYVTEALEDAKKMVRAELQGSEGLGKVVEQARKLGHGNPLGIEMHTALLQSIKDGIKRYSHLVQEGQLALVLHEFPARYDEWKRFLNELHVDPGPRSLVGGGIRALEQDLENFVSEALAPSVCDRFREIDAAKAEPLHFIEKLQESDALEFLIAAQSEWLENEAALGTVSVAHAGFRGDEAPSFHYLNLHRRFKWKDNAPSVCSYSDLLLLLLAKLIRRLLDALRDPLPPRVDDWSAVKDMIHLFGEIESVAVKLHELVEVANAVSQEGSLDENVREFMTMRKEKGDNAYRAKILSHMESLKASCTVTLLDLLNDSTSPLRTENSKDKLDFFKALESKLSQLQQGVDVLVDEIPHEMKDSPGAVIDRIKDQVQKLHNEAEIHLHTFPPQEVERVGHILGSLAAVAEAFKTFPDSKLRENAAEARKSSRVSLVRKCEAFKQDKVRDWETHGIRLGNPEELIEGLLALQKLGLELKEVISSEPQKMIEEVLESVRTGTDGPYYITMIASFLRSASTSGSVGQGRLLEECAIFQGVSTALYNSSMKEIQPGLVLQYMTEYDEVADERNQNRGRTPVRSLTKIEIDNLRGHYEKYYEEYNSLVTRAVKDICKIPPLQQTADAQIRQILSRTKISLVTEARQLAKSAATEFGMPSCAAMRSIVAYIFAWWSLDSAAEATNAARGSHDSVEKDWRFTPHDITVHLKKPNAAQILSVFRLLGMSGILPREHTSFFSLKRWIAPPNDRAIDLESHLAEIKTGEGKSVAIAGMSCALGIFGFSVDCACYSKYLSTRDFRDFRSMYQAFGVAENVKYDTFDSLCRRFLMARGDVKPATESFLTTGDFDQFTPFEESRRRILIIDEVDVFFKKDFYGSIYNVFGQIHDEAVANLMQHIWDTYHQRKHGCSLERVQESIEYEACLKLFQEDQTREAIFVELVKTMIHDFKDVDSEEYRVINGRIMYQVQDEWTSRQVNSFYTAFAYLKEKQKNPTKIKADALQDALCLNYRCGSFSYSEIPTQYTRVIGVTGTLRDLVWPQREVLRRKYRICRETYIPSVYGLQRNRELSWHPDNPEFVVITKSPNLVCDEDDDESEDARSREQLEWYDNILREIEKRQESQEANVSQRAVLVFFVDENALTAFAEHPEVRNRRVFPHIVESDSVEEKEKKIAKATVCGRVTLLTRHFGRGVDFRAGEALKSAGGLHVIQTFVSEEVSEETQIMGRTARQGDHGSFSMILKGADLNYFGLSRRDIKEMHLKGSFHSRIAAARDELFRTTYPQDTRFADELKDIHESSVQFLKCLCEKDKAGVAQFLLRENSLTVESGDVVRTIVLLDATYSMHRLLYSAKLAVKSIFENCFAIFQDKSIPIGYVEMQMCVYRNYSSQAKCFAHSGWYSSAAPLQQWLDSQHSDGGQGHEALELALDHVLKEHDRHSVYQAILIGDAAPNSRAETDEKRQGKRKIPPQPVYFDDMLQEVIQKQIPVHALYVHTGWSDAQSAFEKIKDDTGSTYQPLDVNSDTSVEKVTHAIAGRIVEAVSHQRNMGNTLLDAYCDRFVDDEELKRFMKRGFIA</sequence>
<reference evidence="6" key="1">
    <citation type="submission" date="2021-01" db="EMBL/GenBank/DDBJ databases">
        <authorList>
            <person name="Corre E."/>
            <person name="Pelletier E."/>
            <person name="Niang G."/>
            <person name="Scheremetjew M."/>
            <person name="Finn R."/>
            <person name="Kale V."/>
            <person name="Holt S."/>
            <person name="Cochrane G."/>
            <person name="Meng A."/>
            <person name="Brown T."/>
            <person name="Cohen L."/>
        </authorList>
    </citation>
    <scope>NUCLEOTIDE SEQUENCE</scope>
    <source>
        <strain evidence="6">CCMP2078</strain>
    </source>
</reference>
<dbReference type="Gene3D" id="1.10.150.50">
    <property type="entry name" value="Transcription Factor, Ets-1"/>
    <property type="match status" value="2"/>
</dbReference>
<dbReference type="InterPro" id="IPR001660">
    <property type="entry name" value="SAM"/>
</dbReference>
<evidence type="ECO:0000313" key="6">
    <source>
        <dbReference type="EMBL" id="CAD8253188.1"/>
    </source>
</evidence>
<dbReference type="InterPro" id="IPR027417">
    <property type="entry name" value="P-loop_NTPase"/>
</dbReference>
<gene>
    <name evidence="6" type="ORF">PPYR1160_LOCUS2680</name>
</gene>
<dbReference type="PANTHER" id="PTHR30612">
    <property type="entry name" value="SECA INNER MEMBRANE COMPONENT OF SEC PROTEIN SECRETION SYSTEM"/>
    <property type="match status" value="1"/>
</dbReference>
<feature type="region of interest" description="Disordered" evidence="4">
    <location>
        <begin position="306"/>
        <end position="387"/>
    </location>
</feature>
<dbReference type="Gene3D" id="3.40.50.300">
    <property type="entry name" value="P-loop containing nucleotide triphosphate hydrolases"/>
    <property type="match status" value="3"/>
</dbReference>
<feature type="domain" description="SecA family profile" evidence="5">
    <location>
        <begin position="2642"/>
        <end position="3260"/>
    </location>
</feature>
<organism evidence="6">
    <name type="scientific">Pinguiococcus pyrenoidosus</name>
    <dbReference type="NCBI Taxonomy" id="172671"/>
    <lineage>
        <taxon>Eukaryota</taxon>
        <taxon>Sar</taxon>
        <taxon>Stramenopiles</taxon>
        <taxon>Ochrophyta</taxon>
        <taxon>Pinguiophyceae</taxon>
        <taxon>Pinguiochrysidales</taxon>
        <taxon>Pinguiochrysidaceae</taxon>
        <taxon>Pinguiococcus</taxon>
    </lineage>
</organism>
<dbReference type="Pfam" id="PF07517">
    <property type="entry name" value="SecA_DEAD"/>
    <property type="match status" value="1"/>
</dbReference>
<keyword evidence="1" id="KW-0653">Protein transport</keyword>
<keyword evidence="2" id="KW-0811">Translocation</keyword>
<evidence type="ECO:0000256" key="3">
    <source>
        <dbReference type="SAM" id="Coils"/>
    </source>
</evidence>
<keyword evidence="3" id="KW-0175">Coiled coil</keyword>
<dbReference type="GO" id="GO:0006886">
    <property type="term" value="P:intracellular protein transport"/>
    <property type="evidence" value="ECO:0007669"/>
    <property type="project" value="InterPro"/>
</dbReference>
<protein>
    <recommendedName>
        <fullName evidence="5">SecA family profile domain-containing protein</fullName>
    </recommendedName>
</protein>
<dbReference type="GO" id="GO:0005524">
    <property type="term" value="F:ATP binding"/>
    <property type="evidence" value="ECO:0007669"/>
    <property type="project" value="InterPro"/>
</dbReference>
<dbReference type="PROSITE" id="PS51196">
    <property type="entry name" value="SECA_MOTOR_DEAD"/>
    <property type="match status" value="1"/>
</dbReference>
<dbReference type="InterPro" id="IPR014018">
    <property type="entry name" value="SecA_motor_DEAD"/>
</dbReference>
<dbReference type="GO" id="GO:0017038">
    <property type="term" value="P:protein import"/>
    <property type="evidence" value="ECO:0007669"/>
    <property type="project" value="InterPro"/>
</dbReference>
<evidence type="ECO:0000256" key="4">
    <source>
        <dbReference type="SAM" id="MobiDB-lite"/>
    </source>
</evidence>
<dbReference type="EMBL" id="HBEA01003560">
    <property type="protein sequence ID" value="CAD8253188.1"/>
    <property type="molecule type" value="Transcribed_RNA"/>
</dbReference>
<feature type="coiled-coil region" evidence="3">
    <location>
        <begin position="1652"/>
        <end position="1683"/>
    </location>
</feature>
<dbReference type="InterPro" id="IPR000185">
    <property type="entry name" value="SecA"/>
</dbReference>
<evidence type="ECO:0000256" key="2">
    <source>
        <dbReference type="ARBA" id="ARBA00023010"/>
    </source>
</evidence>
<dbReference type="GO" id="GO:0006605">
    <property type="term" value="P:protein targeting"/>
    <property type="evidence" value="ECO:0007669"/>
    <property type="project" value="InterPro"/>
</dbReference>
<dbReference type="GO" id="GO:0016020">
    <property type="term" value="C:membrane"/>
    <property type="evidence" value="ECO:0007669"/>
    <property type="project" value="InterPro"/>
</dbReference>
<dbReference type="SUPFAM" id="SSF47769">
    <property type="entry name" value="SAM/Pointed domain"/>
    <property type="match status" value="1"/>
</dbReference>
<feature type="compositionally biased region" description="Polar residues" evidence="4">
    <location>
        <begin position="319"/>
        <end position="333"/>
    </location>
</feature>
<dbReference type="SUPFAM" id="SSF52540">
    <property type="entry name" value="P-loop containing nucleoside triphosphate hydrolases"/>
    <property type="match status" value="3"/>
</dbReference>
<evidence type="ECO:0000259" key="5">
    <source>
        <dbReference type="PROSITE" id="PS51196"/>
    </source>
</evidence>
<name>A0A7R9Y984_9STRA</name>
<feature type="compositionally biased region" description="Polar residues" evidence="4">
    <location>
        <begin position="348"/>
        <end position="357"/>
    </location>
</feature>
<proteinExistence type="predicted"/>
<accession>A0A7R9Y984</accession>
<dbReference type="PANTHER" id="PTHR30612:SF0">
    <property type="entry name" value="CHLOROPLAST PROTEIN-TRANSPORTING ATPASE"/>
    <property type="match status" value="1"/>
</dbReference>
<keyword evidence="1" id="KW-0813">Transport</keyword>
<dbReference type="InterPro" id="IPR013761">
    <property type="entry name" value="SAM/pointed_sf"/>
</dbReference>
<evidence type="ECO:0000256" key="1">
    <source>
        <dbReference type="ARBA" id="ARBA00022927"/>
    </source>
</evidence>